<protein>
    <recommendedName>
        <fullName evidence="4">ER membrane protein complex subunit 1</fullName>
    </recommendedName>
</protein>
<keyword evidence="9 11" id="KW-0472">Membrane</keyword>
<gene>
    <name evidence="15" type="ORF">FKW77_010059</name>
</gene>
<keyword evidence="8 11" id="KW-1133">Transmembrane helix</keyword>
<evidence type="ECO:0000256" key="1">
    <source>
        <dbReference type="ARBA" id="ARBA00004115"/>
    </source>
</evidence>
<keyword evidence="16" id="KW-1185">Reference proteome</keyword>
<dbReference type="OrthoDB" id="28092at2759"/>
<dbReference type="STRING" id="50376.A0A517L276"/>
<dbReference type="InterPro" id="IPR015943">
    <property type="entry name" value="WD40/YVTN_repeat-like_dom_sf"/>
</dbReference>
<feature type="signal peptide" evidence="12">
    <location>
        <begin position="1"/>
        <end position="16"/>
    </location>
</feature>
<evidence type="ECO:0000256" key="9">
    <source>
        <dbReference type="ARBA" id="ARBA00023136"/>
    </source>
</evidence>
<dbReference type="Proteomes" id="UP000316270">
    <property type="component" value="Chromosome 3"/>
</dbReference>
<keyword evidence="6 12" id="KW-0732">Signal</keyword>
<dbReference type="InterPro" id="IPR058545">
    <property type="entry name" value="Beta-prop_EMC1_1st"/>
</dbReference>
<feature type="chain" id="PRO_5021932432" description="ER membrane protein complex subunit 1" evidence="12">
    <location>
        <begin position="17"/>
        <end position="918"/>
    </location>
</feature>
<feature type="transmembrane region" description="Helical" evidence="11">
    <location>
        <begin position="887"/>
        <end position="908"/>
    </location>
</feature>
<proteinExistence type="inferred from homology"/>
<evidence type="ECO:0000259" key="14">
    <source>
        <dbReference type="Pfam" id="PF25293"/>
    </source>
</evidence>
<dbReference type="InterPro" id="IPR011047">
    <property type="entry name" value="Quinoprotein_ADH-like_sf"/>
</dbReference>
<dbReference type="Gene3D" id="2.130.10.10">
    <property type="entry name" value="YVTN repeat-like/Quinoprotein amine dehydrogenase"/>
    <property type="match status" value="2"/>
</dbReference>
<evidence type="ECO:0000256" key="7">
    <source>
        <dbReference type="ARBA" id="ARBA00022824"/>
    </source>
</evidence>
<name>A0A517L276_9PEZI</name>
<evidence type="ECO:0000259" key="13">
    <source>
        <dbReference type="Pfam" id="PF07774"/>
    </source>
</evidence>
<evidence type="ECO:0000313" key="15">
    <source>
        <dbReference type="EMBL" id="QDS69740.1"/>
    </source>
</evidence>
<feature type="domain" description="ER membrane protein complex subunit 1 C-terminal" evidence="13">
    <location>
        <begin position="693"/>
        <end position="916"/>
    </location>
</feature>
<evidence type="ECO:0000313" key="16">
    <source>
        <dbReference type="Proteomes" id="UP000316270"/>
    </source>
</evidence>
<dbReference type="GO" id="GO:0072546">
    <property type="term" value="C:EMC complex"/>
    <property type="evidence" value="ECO:0007669"/>
    <property type="project" value="InterPro"/>
</dbReference>
<dbReference type="AlphaFoldDB" id="A0A517L276"/>
<comment type="similarity">
    <text evidence="2">Belongs to the EMC1 family.</text>
</comment>
<evidence type="ECO:0000256" key="6">
    <source>
        <dbReference type="ARBA" id="ARBA00022729"/>
    </source>
</evidence>
<sequence>MRLLLALTATLRLAAAVFKDEAYNIDYHHALLGLPQPQNTFFHPPNPASKASLIYTLSKKAIIGAVNPKDGAVVWRQRLSGAINATRALLSEGEGVDIVASAADGEIAAWAAKDGRLVWREKLEEEGSLVGLRFLDKDLVVLYQGASSVVQRRDGSTGAVLWEFSDASGDAPHEIAVSGSTVHVVSLHSKMLGGLNVKVTDIDSVSGKKTGEHLLSSDSEVKSADDILFVGGHPTSIVAWSDKAFSVLKINIIGSKSVSSFPIAKSDKVESISLHAPRRLNSLAHFLVHYQTLDSHWAEVYHIDVVKSTISKAYDLPKLAGKGSFAVSTSDAQVFFTRVAKGACTVTASQSHGIVERYLLKSFVPGLSGNADPLHAISEVLPRPGGRPAVRVAVLLSTGDWALILNGETAWSRPEALTLASTAIFAELPQGERLARELAIEEHASIPQAYIHRVKRHIKDLERLPEWLTAQPQKILAGFTGTDRVGGLAMNADKFGFHKLAVVATTNGRLIAIDTASGGQIAWNVQIPDYSETTGWQVPTLHSTSSGVIRVKNSGGHWVFETTSGKMLRKGTDKPKTKTGTVVEYDLADGQVKGFVSGQKSSTLWTFTPRKGEEIRSLTPRPLDDPVASIGTVLGDRNVLYKYLNPNLVLVTAVSNKTSVASVYLLDSVSGNVLYEASHTGVDTTRPIASIVSENWLCYSFTAKSGAASPARGYHLVMASLMESSLPNDRGSLGAATNYSALQPLSGDIGLPHVVSQSYQIGEEISHMAVSHTRQGITTRMLIAALPETDSLVGIPINWLDPRRPVGRDPTPNEQAEGLMRYGPMLPFSPQWYLNHKREVVGIEKIITSPAILESTSLVFAFGLDVFGTRITPSFSFDVLGKDFNKLQMLATVGVLFVGCLFVAPWVARKQINTRWTM</sequence>
<evidence type="ECO:0000256" key="5">
    <source>
        <dbReference type="ARBA" id="ARBA00022692"/>
    </source>
</evidence>
<dbReference type="Pfam" id="PF25293">
    <property type="entry name" value="Beta-prop_EMC1_N"/>
    <property type="match status" value="1"/>
</dbReference>
<evidence type="ECO:0000256" key="10">
    <source>
        <dbReference type="ARBA" id="ARBA00023180"/>
    </source>
</evidence>
<dbReference type="GO" id="GO:0034975">
    <property type="term" value="P:protein folding in endoplasmic reticulum"/>
    <property type="evidence" value="ECO:0007669"/>
    <property type="project" value="TreeGrafter"/>
</dbReference>
<dbReference type="PANTHER" id="PTHR21573:SF0">
    <property type="entry name" value="ER MEMBRANE PROTEIN COMPLEX SUBUNIT 1"/>
    <property type="match status" value="1"/>
</dbReference>
<accession>A0A517L276</accession>
<dbReference type="PANTHER" id="PTHR21573">
    <property type="entry name" value="ER MEMBRANE PROTEIN COMPLEX SUBUNIT 1"/>
    <property type="match status" value="1"/>
</dbReference>
<dbReference type="SMART" id="SM00564">
    <property type="entry name" value="PQQ"/>
    <property type="match status" value="2"/>
</dbReference>
<comment type="subunit">
    <text evidence="3">Component of the ER membrane protein complex (EMC).</text>
</comment>
<evidence type="ECO:0000256" key="2">
    <source>
        <dbReference type="ARBA" id="ARBA00007904"/>
    </source>
</evidence>
<evidence type="ECO:0000256" key="3">
    <source>
        <dbReference type="ARBA" id="ARBA00011276"/>
    </source>
</evidence>
<keyword evidence="10" id="KW-0325">Glycoprotein</keyword>
<evidence type="ECO:0000256" key="12">
    <source>
        <dbReference type="SAM" id="SignalP"/>
    </source>
</evidence>
<evidence type="ECO:0000256" key="8">
    <source>
        <dbReference type="ARBA" id="ARBA00022989"/>
    </source>
</evidence>
<dbReference type="InterPro" id="IPR018391">
    <property type="entry name" value="PQQ_b-propeller_rpt"/>
</dbReference>
<dbReference type="EMBL" id="CP042187">
    <property type="protein sequence ID" value="QDS69740.1"/>
    <property type="molecule type" value="Genomic_DNA"/>
</dbReference>
<dbReference type="InterPro" id="IPR026895">
    <property type="entry name" value="EMC1"/>
</dbReference>
<feature type="domain" description="EMC1 first beta-propeller" evidence="14">
    <location>
        <begin position="16"/>
        <end position="415"/>
    </location>
</feature>
<evidence type="ECO:0000256" key="11">
    <source>
        <dbReference type="SAM" id="Phobius"/>
    </source>
</evidence>
<dbReference type="SUPFAM" id="SSF50998">
    <property type="entry name" value="Quinoprotein alcohol dehydrogenase-like"/>
    <property type="match status" value="2"/>
</dbReference>
<evidence type="ECO:0000256" key="4">
    <source>
        <dbReference type="ARBA" id="ARBA00020824"/>
    </source>
</evidence>
<dbReference type="InterPro" id="IPR011678">
    <property type="entry name" value="EMC1_C"/>
</dbReference>
<keyword evidence="7" id="KW-0256">Endoplasmic reticulum</keyword>
<keyword evidence="5 11" id="KW-0812">Transmembrane</keyword>
<organism evidence="15 16">
    <name type="scientific">Venturia effusa</name>
    <dbReference type="NCBI Taxonomy" id="50376"/>
    <lineage>
        <taxon>Eukaryota</taxon>
        <taxon>Fungi</taxon>
        <taxon>Dikarya</taxon>
        <taxon>Ascomycota</taxon>
        <taxon>Pezizomycotina</taxon>
        <taxon>Dothideomycetes</taxon>
        <taxon>Pleosporomycetidae</taxon>
        <taxon>Venturiales</taxon>
        <taxon>Venturiaceae</taxon>
        <taxon>Venturia</taxon>
    </lineage>
</organism>
<dbReference type="Pfam" id="PF07774">
    <property type="entry name" value="EMC1_C"/>
    <property type="match status" value="1"/>
</dbReference>
<reference evidence="15 16" key="1">
    <citation type="submission" date="2019-07" db="EMBL/GenBank/DDBJ databases">
        <title>Finished genome of Venturia effusa.</title>
        <authorList>
            <person name="Young C.A."/>
            <person name="Cox M.P."/>
            <person name="Ganley A.R.D."/>
            <person name="David W.J."/>
        </authorList>
    </citation>
    <scope>NUCLEOTIDE SEQUENCE [LARGE SCALE GENOMIC DNA]</scope>
    <source>
        <strain evidence="16">albino</strain>
    </source>
</reference>
<comment type="subcellular location">
    <subcellularLocation>
        <location evidence="1">Endoplasmic reticulum membrane</location>
        <topology evidence="1">Single-pass type I membrane protein</topology>
    </subcellularLocation>
</comment>